<gene>
    <name evidence="2" type="ORF">FISHEDRAFT_56161</name>
</gene>
<feature type="compositionally biased region" description="Polar residues" evidence="1">
    <location>
        <begin position="560"/>
        <end position="575"/>
    </location>
</feature>
<accession>A0A0D7ALL9</accession>
<feature type="region of interest" description="Disordered" evidence="1">
    <location>
        <begin position="512"/>
        <end position="703"/>
    </location>
</feature>
<feature type="region of interest" description="Disordered" evidence="1">
    <location>
        <begin position="56"/>
        <end position="160"/>
    </location>
</feature>
<feature type="compositionally biased region" description="Low complexity" evidence="1">
    <location>
        <begin position="201"/>
        <end position="221"/>
    </location>
</feature>
<feature type="compositionally biased region" description="Basic and acidic residues" evidence="1">
    <location>
        <begin position="614"/>
        <end position="632"/>
    </location>
</feature>
<feature type="compositionally biased region" description="Pro residues" evidence="1">
    <location>
        <begin position="467"/>
        <end position="477"/>
    </location>
</feature>
<reference evidence="2 3" key="1">
    <citation type="journal article" date="2015" name="Fungal Genet. Biol.">
        <title>Evolution of novel wood decay mechanisms in Agaricales revealed by the genome sequences of Fistulina hepatica and Cylindrobasidium torrendii.</title>
        <authorList>
            <person name="Floudas D."/>
            <person name="Held B.W."/>
            <person name="Riley R."/>
            <person name="Nagy L.G."/>
            <person name="Koehler G."/>
            <person name="Ransdell A.S."/>
            <person name="Younus H."/>
            <person name="Chow J."/>
            <person name="Chiniquy J."/>
            <person name="Lipzen A."/>
            <person name="Tritt A."/>
            <person name="Sun H."/>
            <person name="Haridas S."/>
            <person name="LaButti K."/>
            <person name="Ohm R.A."/>
            <person name="Kues U."/>
            <person name="Blanchette R.A."/>
            <person name="Grigoriev I.V."/>
            <person name="Minto R.E."/>
            <person name="Hibbett D.S."/>
        </authorList>
    </citation>
    <scope>NUCLEOTIDE SEQUENCE [LARGE SCALE GENOMIC DNA]</scope>
    <source>
        <strain evidence="2 3">ATCC 64428</strain>
    </source>
</reference>
<dbReference type="EMBL" id="KN881645">
    <property type="protein sequence ID" value="KIY52186.1"/>
    <property type="molecule type" value="Genomic_DNA"/>
</dbReference>
<evidence type="ECO:0000256" key="1">
    <source>
        <dbReference type="SAM" id="MobiDB-lite"/>
    </source>
</evidence>
<feature type="compositionally biased region" description="Low complexity" evidence="1">
    <location>
        <begin position="452"/>
        <end position="466"/>
    </location>
</feature>
<feature type="compositionally biased region" description="Low complexity" evidence="1">
    <location>
        <begin position="319"/>
        <end position="331"/>
    </location>
</feature>
<organism evidence="2 3">
    <name type="scientific">Fistulina hepatica ATCC 64428</name>
    <dbReference type="NCBI Taxonomy" id="1128425"/>
    <lineage>
        <taxon>Eukaryota</taxon>
        <taxon>Fungi</taxon>
        <taxon>Dikarya</taxon>
        <taxon>Basidiomycota</taxon>
        <taxon>Agaricomycotina</taxon>
        <taxon>Agaricomycetes</taxon>
        <taxon>Agaricomycetidae</taxon>
        <taxon>Agaricales</taxon>
        <taxon>Fistulinaceae</taxon>
        <taxon>Fistulina</taxon>
    </lineage>
</organism>
<dbReference type="AlphaFoldDB" id="A0A0D7ALL9"/>
<feature type="compositionally biased region" description="Low complexity" evidence="1">
    <location>
        <begin position="341"/>
        <end position="373"/>
    </location>
</feature>
<dbReference type="Proteomes" id="UP000054144">
    <property type="component" value="Unassembled WGS sequence"/>
</dbReference>
<feature type="region of interest" description="Disordered" evidence="1">
    <location>
        <begin position="452"/>
        <end position="484"/>
    </location>
</feature>
<keyword evidence="3" id="KW-1185">Reference proteome</keyword>
<feature type="compositionally biased region" description="Low complexity" evidence="1">
    <location>
        <begin position="233"/>
        <end position="252"/>
    </location>
</feature>
<name>A0A0D7ALL9_9AGAR</name>
<feature type="region of interest" description="Disordered" evidence="1">
    <location>
        <begin position="181"/>
        <end position="373"/>
    </location>
</feature>
<feature type="compositionally biased region" description="Basic residues" evidence="1">
    <location>
        <begin position="76"/>
        <end position="87"/>
    </location>
</feature>
<feature type="compositionally biased region" description="Polar residues" evidence="1">
    <location>
        <begin position="137"/>
        <end position="158"/>
    </location>
</feature>
<evidence type="ECO:0000313" key="2">
    <source>
        <dbReference type="EMBL" id="KIY52186.1"/>
    </source>
</evidence>
<sequence>MNNGEQQHSPFVADPRVLVAATIVLAGSAAYLWRSNVPSDFVRTSFGSSTAAGAVATRGTDPGNGSHGNAGAKSIKGPRSKERRRRGKDPMKELLKNGRKSKGLQRLSRVEDDTPLPFPATLEQGQQQQPKRARDVSCSSSRSMASGHTFADSKSSHGCTDDEDGIFSSVSATTASTCATEISVNTSNGDTKVDVDETANDTTRVSQSVSSTFVSTSDSQSGAFSGMLSECQSDTSTSLPSSISDSTPTPSSFKASPQLLPLDPASPGSAHRPRSRGDGDGAPPTSASDTVYQTLPRLASTSRIPAHRTEKGGHTNAMSPSSTAASTSASPRPRDVVLNESSISCSGSSSRQVSSSRRATTPSSGTSTPPTVAVQTQIASLRGALEAARMREEKCKADNEVYAKELESLRWENAHWRRREVELQTQIHQLIHQVHSYGALFASMSAQTHVANGGSAASSNADAGPSAPYPVSCPPSSQPQSPVVHPMSQMISPFTMTPPFFPIPSPQGGYFPYPPFQSSPYMPPPPKQTPTQSQAAGHHPLSVLTMFGPPSNCSGKDASESGSVSPEKASPTSGNRGRPRARIDHGNTNNFAEDGDHGRQTDDTEISDLLTDAIFKRPESIRASSRKDESKHPGKGTAAIVEPLLIPVMSTPDSDSGDFVGDSTSPGVETDDEPTVAFKFPSLADTPANDVVTSPMVNERTDL</sequence>
<evidence type="ECO:0000313" key="3">
    <source>
        <dbReference type="Proteomes" id="UP000054144"/>
    </source>
</evidence>
<protein>
    <submittedName>
        <fullName evidence="2">Uncharacterized protein</fullName>
    </submittedName>
</protein>
<proteinExistence type="predicted"/>
<feature type="compositionally biased region" description="Polar residues" evidence="1">
    <location>
        <begin position="285"/>
        <end position="303"/>
    </location>
</feature>
<feature type="compositionally biased region" description="Pro residues" evidence="1">
    <location>
        <begin position="512"/>
        <end position="528"/>
    </location>
</feature>
<dbReference type="OrthoDB" id="3071207at2759"/>